<gene>
    <name evidence="1" type="ORF">AVDCRST_MAG33-2854</name>
</gene>
<feature type="non-terminal residue" evidence="1">
    <location>
        <position position="1"/>
    </location>
</feature>
<dbReference type="AlphaFoldDB" id="A0A6J4VEK6"/>
<dbReference type="EMBL" id="CADCWK010000349">
    <property type="protein sequence ID" value="CAA9574093.1"/>
    <property type="molecule type" value="Genomic_DNA"/>
</dbReference>
<evidence type="ECO:0000313" key="1">
    <source>
        <dbReference type="EMBL" id="CAA9574093.1"/>
    </source>
</evidence>
<proteinExistence type="predicted"/>
<name>A0A6J4VEK6_9BACT</name>
<organism evidence="1">
    <name type="scientific">uncultured Thermomicrobiales bacterium</name>
    <dbReference type="NCBI Taxonomy" id="1645740"/>
    <lineage>
        <taxon>Bacteria</taxon>
        <taxon>Pseudomonadati</taxon>
        <taxon>Thermomicrobiota</taxon>
        <taxon>Thermomicrobia</taxon>
        <taxon>Thermomicrobiales</taxon>
        <taxon>environmental samples</taxon>
    </lineage>
</organism>
<reference evidence="1" key="1">
    <citation type="submission" date="2020-02" db="EMBL/GenBank/DDBJ databases">
        <authorList>
            <person name="Meier V. D."/>
        </authorList>
    </citation>
    <scope>NUCLEOTIDE SEQUENCE</scope>
    <source>
        <strain evidence="1">AVDCRST_MAG33</strain>
    </source>
</reference>
<sequence length="35" mass="4088">WRRATTRVSRWPGRPGNCMAASRWTATRSCPARQR</sequence>
<feature type="non-terminal residue" evidence="1">
    <location>
        <position position="35"/>
    </location>
</feature>
<protein>
    <submittedName>
        <fullName evidence="1">Uncharacterized protein</fullName>
    </submittedName>
</protein>
<accession>A0A6J4VEK6</accession>